<accession>A0A0B8QIX0</accession>
<gene>
    <name evidence="1" type="ORF">JCM19241_1431</name>
</gene>
<reference evidence="1 2" key="2">
    <citation type="submission" date="2015-01" db="EMBL/GenBank/DDBJ databases">
        <authorList>
            <consortium name="NBRP consortium"/>
            <person name="Sawabe T."/>
            <person name="Meirelles P."/>
            <person name="Feng G."/>
            <person name="Sayaka M."/>
            <person name="Hattori M."/>
            <person name="Ohkuma M."/>
        </authorList>
    </citation>
    <scope>NUCLEOTIDE SEQUENCE [LARGE SCALE GENOMIC DNA]</scope>
    <source>
        <strain evidence="2">JCM 19241</strain>
    </source>
</reference>
<dbReference type="AlphaFoldDB" id="A0A0B8QIX0"/>
<evidence type="ECO:0000313" key="1">
    <source>
        <dbReference type="EMBL" id="GAM75088.1"/>
    </source>
</evidence>
<reference evidence="1 2" key="1">
    <citation type="submission" date="2015-01" db="EMBL/GenBank/DDBJ databases">
        <title>Vibrio sp. C94 JCM 19241 whole genome shotgun sequence.</title>
        <authorList>
            <person name="Sawabe T."/>
            <person name="Meirelles P."/>
            <person name="Feng G."/>
            <person name="Sayaka M."/>
            <person name="Hattori M."/>
            <person name="Ohkuma M."/>
        </authorList>
    </citation>
    <scope>NUCLEOTIDE SEQUENCE [LARGE SCALE GENOMIC DNA]</scope>
    <source>
        <strain evidence="2">JCM 19241</strain>
    </source>
</reference>
<dbReference type="PROSITE" id="PS51257">
    <property type="entry name" value="PROKAR_LIPOPROTEIN"/>
    <property type="match status" value="1"/>
</dbReference>
<evidence type="ECO:0000313" key="2">
    <source>
        <dbReference type="Proteomes" id="UP000031666"/>
    </source>
</evidence>
<protein>
    <submittedName>
        <fullName evidence="1">Uncharacterized protein</fullName>
    </submittedName>
</protein>
<dbReference type="Proteomes" id="UP000031666">
    <property type="component" value="Unassembled WGS sequence"/>
</dbReference>
<name>A0A0B8QIX0_9VIBR</name>
<comment type="caution">
    <text evidence="1">The sequence shown here is derived from an EMBL/GenBank/DDBJ whole genome shotgun (WGS) entry which is preliminary data.</text>
</comment>
<sequence>MKFKLAGIALTSLALIGCGGGDGDDNSPKTATIYIEGLEKPDAPEVTQNAYCLDYGMICMKYNGYWVPFEAEQKIYTRDVNDDYWDTNYDDFDVYTEQSIDVTSSVGDILVATSETVNSDSTDYVELNKKAKLWWDTEVQYGEETIMMEDVIHSPSTSIFTLAVSESTLSLLGTIAPTSANLEYHDAETGYVISSTSITLGDSTPVFADDGLRYTSFNVDAPNDDSVTLGDLEIDFTTDAFGELVLSITPQDFINNGMVWEKGHHYWLTLDVTNTSRGETDISYTIHKAEIQADAEK</sequence>
<proteinExistence type="predicted"/>
<organism evidence="1 2">
    <name type="scientific">Vibrio ishigakensis</name>
    <dbReference type="NCBI Taxonomy" id="1481914"/>
    <lineage>
        <taxon>Bacteria</taxon>
        <taxon>Pseudomonadati</taxon>
        <taxon>Pseudomonadota</taxon>
        <taxon>Gammaproteobacteria</taxon>
        <taxon>Vibrionales</taxon>
        <taxon>Vibrionaceae</taxon>
        <taxon>Vibrio</taxon>
    </lineage>
</organism>
<dbReference type="EMBL" id="BBSC01000003">
    <property type="protein sequence ID" value="GAM75088.1"/>
    <property type="molecule type" value="Genomic_DNA"/>
</dbReference>